<feature type="domain" description="DDE-1" evidence="1">
    <location>
        <begin position="15"/>
        <end position="112"/>
    </location>
</feature>
<accession>A0ABD2VZF8</accession>
<dbReference type="Pfam" id="PF03184">
    <property type="entry name" value="DDE_1"/>
    <property type="match status" value="1"/>
</dbReference>
<name>A0ABD2VZF8_9HYME</name>
<comment type="caution">
    <text evidence="2">The sequence shown here is derived from an EMBL/GenBank/DDBJ whole genome shotgun (WGS) entry which is preliminary data.</text>
</comment>
<dbReference type="AlphaFoldDB" id="A0ABD2VZF8"/>
<dbReference type="Proteomes" id="UP001627154">
    <property type="component" value="Unassembled WGS sequence"/>
</dbReference>
<organism evidence="2 3">
    <name type="scientific">Trichogramma kaykai</name>
    <dbReference type="NCBI Taxonomy" id="54128"/>
    <lineage>
        <taxon>Eukaryota</taxon>
        <taxon>Metazoa</taxon>
        <taxon>Ecdysozoa</taxon>
        <taxon>Arthropoda</taxon>
        <taxon>Hexapoda</taxon>
        <taxon>Insecta</taxon>
        <taxon>Pterygota</taxon>
        <taxon>Neoptera</taxon>
        <taxon>Endopterygota</taxon>
        <taxon>Hymenoptera</taxon>
        <taxon>Apocrita</taxon>
        <taxon>Proctotrupomorpha</taxon>
        <taxon>Chalcidoidea</taxon>
        <taxon>Trichogrammatidae</taxon>
        <taxon>Trichogramma</taxon>
    </lineage>
</organism>
<dbReference type="InterPro" id="IPR004875">
    <property type="entry name" value="DDE_SF_endonuclease_dom"/>
</dbReference>
<gene>
    <name evidence="2" type="ORF">TKK_018745</name>
</gene>
<sequence>MIVHPYQRLPQAVAASLPENWIIGKSDSDWMQSPTFFEYMANGFNDWLTENNIKRPILCLVDGHKSHLTMHLSEFCDKHGIISYSLLPNATHIIKSADLSVFKPLKSEWKKNSA</sequence>
<keyword evidence="3" id="KW-1185">Reference proteome</keyword>
<reference evidence="2 3" key="1">
    <citation type="journal article" date="2024" name="bioRxiv">
        <title>A reference genome for Trichogramma kaykai: A tiny desert-dwelling parasitoid wasp with competing sex-ratio distorters.</title>
        <authorList>
            <person name="Culotta J."/>
            <person name="Lindsey A.R."/>
        </authorList>
    </citation>
    <scope>NUCLEOTIDE SEQUENCE [LARGE SCALE GENOMIC DNA]</scope>
    <source>
        <strain evidence="2 3">KSX58</strain>
    </source>
</reference>
<evidence type="ECO:0000313" key="2">
    <source>
        <dbReference type="EMBL" id="KAL3385691.1"/>
    </source>
</evidence>
<evidence type="ECO:0000259" key="1">
    <source>
        <dbReference type="Pfam" id="PF03184"/>
    </source>
</evidence>
<protein>
    <recommendedName>
        <fullName evidence="1">DDE-1 domain-containing protein</fullName>
    </recommendedName>
</protein>
<dbReference type="EMBL" id="JBJJXI010000153">
    <property type="protein sequence ID" value="KAL3385691.1"/>
    <property type="molecule type" value="Genomic_DNA"/>
</dbReference>
<proteinExistence type="predicted"/>
<evidence type="ECO:0000313" key="3">
    <source>
        <dbReference type="Proteomes" id="UP001627154"/>
    </source>
</evidence>